<accession>A0A6N9YN64</accession>
<gene>
    <name evidence="1" type="ORF">G1H11_13700</name>
</gene>
<dbReference type="Proteomes" id="UP000469185">
    <property type="component" value="Unassembled WGS sequence"/>
</dbReference>
<proteinExistence type="predicted"/>
<dbReference type="RefSeq" id="WP_163819119.1">
    <property type="nucleotide sequence ID" value="NZ_JAAGOB010000006.1"/>
</dbReference>
<sequence length="171" mass="19266">MTSEPLHTVTGEIYTRYSSFQLMGRYPNPPTDIRAPMPLLMAVPGWVSFISAMSGQDVTATFELYDHTPPDTGRKWDSTEYAEVTIPVPRSPVMSVEADTVPAAHFGTFEVRPILHVQAWVHGRTEVTKMRVARPRGVEHWLIRLSPGAHNQIPPGEEWFIPAQEYQRPAS</sequence>
<protein>
    <submittedName>
        <fullName evidence="1">Uncharacterized protein</fullName>
    </submittedName>
</protein>
<name>A0A6N9YN64_9ACTN</name>
<dbReference type="AlphaFoldDB" id="A0A6N9YN64"/>
<evidence type="ECO:0000313" key="1">
    <source>
        <dbReference type="EMBL" id="NED96360.1"/>
    </source>
</evidence>
<evidence type="ECO:0000313" key="2">
    <source>
        <dbReference type="Proteomes" id="UP000469185"/>
    </source>
</evidence>
<keyword evidence="2" id="KW-1185">Reference proteome</keyword>
<reference evidence="1 2" key="1">
    <citation type="submission" date="2020-02" db="EMBL/GenBank/DDBJ databases">
        <authorList>
            <person name="Li X.-J."/>
            <person name="Feng X.-M."/>
        </authorList>
    </citation>
    <scope>NUCLEOTIDE SEQUENCE [LARGE SCALE GENOMIC DNA]</scope>
    <source>
        <strain evidence="1 2">CGMCC 4.7225</strain>
    </source>
</reference>
<dbReference type="EMBL" id="JAAGOB010000006">
    <property type="protein sequence ID" value="NED96360.1"/>
    <property type="molecule type" value="Genomic_DNA"/>
</dbReference>
<comment type="caution">
    <text evidence="1">The sequence shown here is derived from an EMBL/GenBank/DDBJ whole genome shotgun (WGS) entry which is preliminary data.</text>
</comment>
<organism evidence="1 2">
    <name type="scientific">Phytoactinopolyspora alkaliphila</name>
    <dbReference type="NCBI Taxonomy" id="1783498"/>
    <lineage>
        <taxon>Bacteria</taxon>
        <taxon>Bacillati</taxon>
        <taxon>Actinomycetota</taxon>
        <taxon>Actinomycetes</taxon>
        <taxon>Jiangellales</taxon>
        <taxon>Jiangellaceae</taxon>
        <taxon>Phytoactinopolyspora</taxon>
    </lineage>
</organism>